<dbReference type="RefSeq" id="WP_042529801.1">
    <property type="nucleotide sequence ID" value="NZ_CP010827.1"/>
</dbReference>
<evidence type="ECO:0000256" key="1">
    <source>
        <dbReference type="SAM" id="SignalP"/>
    </source>
</evidence>
<dbReference type="Proteomes" id="UP000031890">
    <property type="component" value="Chromosome"/>
</dbReference>
<keyword evidence="5" id="KW-1185">Reference proteome</keyword>
<proteinExistence type="predicted"/>
<keyword evidence="1" id="KW-0732">Signal</keyword>
<sequence>MRRLSLRVGLSVFASATLLGGGAVASAFEAAPEEQCHLSSVLGSEGSAEAEGSSVLDGMSSSAAAASQCGTAADAPVKAGSSAAAPATGAATQATMFGGISLALISASAAFAGIDWTPILIKLGSWF</sequence>
<evidence type="ECO:0008006" key="6">
    <source>
        <dbReference type="Google" id="ProtNLM"/>
    </source>
</evidence>
<dbReference type="OrthoDB" id="4426665at2"/>
<evidence type="ECO:0000313" key="2">
    <source>
        <dbReference type="EMBL" id="AJI78305.1"/>
    </source>
</evidence>
<feature type="chain" id="PRO_5039232699" description="Secreted protein" evidence="1">
    <location>
        <begin position="26"/>
        <end position="127"/>
    </location>
</feature>
<dbReference type="AlphaFoldDB" id="A0A0B6F1G7"/>
<reference evidence="2 4" key="1">
    <citation type="journal article" date="2015" name="Genome Announc.">
        <title>Complete Genome Sequence and Annotation of Corynebacterium singulare DSM 44357, Isolated from a Human Semen Specimen.</title>
        <authorList>
            <person name="Merten M."/>
            <person name="Brinkrolf K."/>
            <person name="Albersmeier A."/>
            <person name="Kutter Y."/>
            <person name="Ruckert C."/>
            <person name="Tauch A."/>
        </authorList>
    </citation>
    <scope>NUCLEOTIDE SEQUENCE [LARGE SCALE GENOMIC DNA]</scope>
    <source>
        <strain evidence="2">IBS B52218</strain>
    </source>
</reference>
<dbReference type="KEGG" id="csx:CSING_03790"/>
<dbReference type="HOGENOM" id="CLU_2057413_0_0_11"/>
<evidence type="ECO:0000313" key="4">
    <source>
        <dbReference type="Proteomes" id="UP000031890"/>
    </source>
</evidence>
<gene>
    <name evidence="2" type="ORF">CSING_03790</name>
    <name evidence="3" type="ORF">MHK08_08395</name>
</gene>
<dbReference type="Proteomes" id="UP001521911">
    <property type="component" value="Unassembled WGS sequence"/>
</dbReference>
<feature type="signal peptide" evidence="1">
    <location>
        <begin position="1"/>
        <end position="25"/>
    </location>
</feature>
<accession>A0A0B6F1G7</accession>
<dbReference type="EMBL" id="JAKRDF010000009">
    <property type="protein sequence ID" value="MCG7276485.1"/>
    <property type="molecule type" value="Genomic_DNA"/>
</dbReference>
<name>A0A0B6F1G7_9CORY</name>
<dbReference type="EMBL" id="CP010827">
    <property type="protein sequence ID" value="AJI78305.1"/>
    <property type="molecule type" value="Genomic_DNA"/>
</dbReference>
<evidence type="ECO:0000313" key="5">
    <source>
        <dbReference type="Proteomes" id="UP001521911"/>
    </source>
</evidence>
<organism evidence="2 4">
    <name type="scientific">Corynebacterium singulare</name>
    <dbReference type="NCBI Taxonomy" id="161899"/>
    <lineage>
        <taxon>Bacteria</taxon>
        <taxon>Bacillati</taxon>
        <taxon>Actinomycetota</taxon>
        <taxon>Actinomycetes</taxon>
        <taxon>Mycobacteriales</taxon>
        <taxon>Corynebacteriaceae</taxon>
        <taxon>Corynebacterium</taxon>
    </lineage>
</organism>
<reference evidence="3 5" key="2">
    <citation type="submission" date="2022-02" db="EMBL/GenBank/DDBJ databases">
        <title>Uncovering new skin microbiome diversity through culturing and metagenomics.</title>
        <authorList>
            <person name="Conlan S."/>
            <person name="Deming C."/>
            <person name="Nisc Comparative Sequencing Program N."/>
            <person name="Segre J.A."/>
        </authorList>
    </citation>
    <scope>NUCLEOTIDE SEQUENCE [LARGE SCALE GENOMIC DNA]</scope>
    <source>
        <strain evidence="3 5">ACRQV</strain>
    </source>
</reference>
<protein>
    <recommendedName>
        <fullName evidence="6">Secreted protein</fullName>
    </recommendedName>
</protein>
<evidence type="ECO:0000313" key="3">
    <source>
        <dbReference type="EMBL" id="MCG7276485.1"/>
    </source>
</evidence>